<dbReference type="SUPFAM" id="SSF48726">
    <property type="entry name" value="Immunoglobulin"/>
    <property type="match status" value="3"/>
</dbReference>
<sequence length="287" mass="31209">MRTQASCSIMSGDFPISISWRKDGAPLPEDPDVQDQQHEFVSNLMFRNLAARHSGHYTCIASNAAASSNYTAKLVVKVPPVWLIEPRDVSVLYQHPASLHCQASGFPSPTVTWMKAKGDEDSEYVPLESGPDFVIYGNGSIFIQVIDSSHEGHYVCQANNGIGTALAKTMFLRVNGKCSCHSEIFPAHFRTHAVNESGVAGQTAVLVCEAEGDRPLRVSWSAGHRALSPASSRLSDRPTPSGLAAELHLRDLDRSSAGAYRCTAANDYGHDEMIVYLTVKGRYLSLS</sequence>
<dbReference type="Pfam" id="PF07679">
    <property type="entry name" value="I-set"/>
    <property type="match status" value="2"/>
</dbReference>
<organism evidence="3 4">
    <name type="scientific">Dryococelus australis</name>
    <dbReference type="NCBI Taxonomy" id="614101"/>
    <lineage>
        <taxon>Eukaryota</taxon>
        <taxon>Metazoa</taxon>
        <taxon>Ecdysozoa</taxon>
        <taxon>Arthropoda</taxon>
        <taxon>Hexapoda</taxon>
        <taxon>Insecta</taxon>
        <taxon>Pterygota</taxon>
        <taxon>Neoptera</taxon>
        <taxon>Polyneoptera</taxon>
        <taxon>Phasmatodea</taxon>
        <taxon>Verophasmatodea</taxon>
        <taxon>Anareolatae</taxon>
        <taxon>Phasmatidae</taxon>
        <taxon>Eurycanthinae</taxon>
        <taxon>Dryococelus</taxon>
    </lineage>
</organism>
<evidence type="ECO:0000313" key="4">
    <source>
        <dbReference type="Proteomes" id="UP001159363"/>
    </source>
</evidence>
<dbReference type="Proteomes" id="UP001159363">
    <property type="component" value="Chromosome 11"/>
</dbReference>
<feature type="domain" description="Ig-like" evidence="2">
    <location>
        <begin position="79"/>
        <end position="173"/>
    </location>
</feature>
<dbReference type="InterPro" id="IPR013783">
    <property type="entry name" value="Ig-like_fold"/>
</dbReference>
<dbReference type="PANTHER" id="PTHR10075">
    <property type="entry name" value="BASIGIN RELATED"/>
    <property type="match status" value="1"/>
</dbReference>
<accession>A0ABQ9GI29</accession>
<feature type="domain" description="Ig-like" evidence="2">
    <location>
        <begin position="1"/>
        <end position="75"/>
    </location>
</feature>
<dbReference type="Pfam" id="PF13927">
    <property type="entry name" value="Ig_3"/>
    <property type="match status" value="1"/>
</dbReference>
<feature type="domain" description="Ig-like" evidence="2">
    <location>
        <begin position="186"/>
        <end position="278"/>
    </location>
</feature>
<keyword evidence="4" id="KW-1185">Reference proteome</keyword>
<dbReference type="InterPro" id="IPR003599">
    <property type="entry name" value="Ig_sub"/>
</dbReference>
<dbReference type="InterPro" id="IPR013098">
    <property type="entry name" value="Ig_I-set"/>
</dbReference>
<evidence type="ECO:0000259" key="2">
    <source>
        <dbReference type="PROSITE" id="PS50835"/>
    </source>
</evidence>
<dbReference type="InterPro" id="IPR003598">
    <property type="entry name" value="Ig_sub2"/>
</dbReference>
<dbReference type="SMART" id="SM00409">
    <property type="entry name" value="IG"/>
    <property type="match status" value="3"/>
</dbReference>
<evidence type="ECO:0000313" key="3">
    <source>
        <dbReference type="EMBL" id="KAJ8871687.1"/>
    </source>
</evidence>
<gene>
    <name evidence="3" type="ORF">PR048_028014</name>
</gene>
<reference evidence="3 4" key="1">
    <citation type="submission" date="2023-02" db="EMBL/GenBank/DDBJ databases">
        <title>LHISI_Scaffold_Assembly.</title>
        <authorList>
            <person name="Stuart O.P."/>
            <person name="Cleave R."/>
            <person name="Magrath M.J.L."/>
            <person name="Mikheyev A.S."/>
        </authorList>
    </citation>
    <scope>NUCLEOTIDE SEQUENCE [LARGE SCALE GENOMIC DNA]</scope>
    <source>
        <strain evidence="3">Daus_M_001</strain>
        <tissue evidence="3">Leg muscle</tissue>
    </source>
</reference>
<dbReference type="SMART" id="SM00408">
    <property type="entry name" value="IGc2"/>
    <property type="match status" value="3"/>
</dbReference>
<name>A0ABQ9GI29_9NEOP</name>
<evidence type="ECO:0000256" key="1">
    <source>
        <dbReference type="ARBA" id="ARBA00023319"/>
    </source>
</evidence>
<dbReference type="EMBL" id="JARBHB010000012">
    <property type="protein sequence ID" value="KAJ8871687.1"/>
    <property type="molecule type" value="Genomic_DNA"/>
</dbReference>
<dbReference type="PANTHER" id="PTHR10075:SF100">
    <property type="entry name" value="FASCICLIN-2"/>
    <property type="match status" value="1"/>
</dbReference>
<comment type="caution">
    <text evidence="3">The sequence shown here is derived from an EMBL/GenBank/DDBJ whole genome shotgun (WGS) entry which is preliminary data.</text>
</comment>
<dbReference type="PROSITE" id="PS50835">
    <property type="entry name" value="IG_LIKE"/>
    <property type="match status" value="3"/>
</dbReference>
<protein>
    <recommendedName>
        <fullName evidence="2">Ig-like domain-containing protein</fullName>
    </recommendedName>
</protein>
<keyword evidence="1" id="KW-0393">Immunoglobulin domain</keyword>
<dbReference type="Gene3D" id="2.60.40.10">
    <property type="entry name" value="Immunoglobulins"/>
    <property type="match status" value="3"/>
</dbReference>
<proteinExistence type="predicted"/>
<dbReference type="InterPro" id="IPR007110">
    <property type="entry name" value="Ig-like_dom"/>
</dbReference>
<dbReference type="InterPro" id="IPR036179">
    <property type="entry name" value="Ig-like_dom_sf"/>
</dbReference>